<dbReference type="PANTHER" id="PTHR12993:SF11">
    <property type="entry name" value="N-ACETYLGLUCOSAMINYL-PHOSPHATIDYLINOSITOL DE-N-ACETYLASE"/>
    <property type="match status" value="1"/>
</dbReference>
<accession>A0A259TVB9</accession>
<dbReference type="AlphaFoldDB" id="A0A259TVB9"/>
<proteinExistence type="predicted"/>
<dbReference type="Proteomes" id="UP000216446">
    <property type="component" value="Unassembled WGS sequence"/>
</dbReference>
<organism evidence="1 2">
    <name type="scientific">Rubricoccus marinus</name>
    <dbReference type="NCBI Taxonomy" id="716817"/>
    <lineage>
        <taxon>Bacteria</taxon>
        <taxon>Pseudomonadati</taxon>
        <taxon>Rhodothermota</taxon>
        <taxon>Rhodothermia</taxon>
        <taxon>Rhodothermales</taxon>
        <taxon>Rubricoccaceae</taxon>
        <taxon>Rubricoccus</taxon>
    </lineage>
</organism>
<dbReference type="InParanoid" id="A0A259TVB9"/>
<comment type="caution">
    <text evidence="1">The sequence shown here is derived from an EMBL/GenBank/DDBJ whole genome shotgun (WGS) entry which is preliminary data.</text>
</comment>
<evidence type="ECO:0000313" key="2">
    <source>
        <dbReference type="Proteomes" id="UP000216446"/>
    </source>
</evidence>
<name>A0A259TVB9_9BACT</name>
<dbReference type="EMBL" id="MQWB01000001">
    <property type="protein sequence ID" value="OZC01524.1"/>
    <property type="molecule type" value="Genomic_DNA"/>
</dbReference>
<keyword evidence="2" id="KW-1185">Reference proteome</keyword>
<sequence>MTLLYIFPHPDDECFGPAPAMARQVREGHDVHLLTLTKGGATKQRHRLDLSVEEMGEVRESELAAAADELGVQLTVLDYPDSGLVDMDPRDLENIIERKITAVKPDVVVTYAVHGNSVHPDHLTTHAVVKRAYCQTHDDLAARGPKRLALFTLVQGEMEGAESHLHGSPPEAIGARVTFEPEDMEAAQRAIACYETYAEVVAEHRPLALVEDGVAFVLFNETHETVLDTITDHFESRG</sequence>
<dbReference type="Pfam" id="PF02585">
    <property type="entry name" value="PIG-L"/>
    <property type="match status" value="1"/>
</dbReference>
<dbReference type="InterPro" id="IPR003737">
    <property type="entry name" value="GlcNAc_PI_deacetylase-related"/>
</dbReference>
<evidence type="ECO:0008006" key="3">
    <source>
        <dbReference type="Google" id="ProtNLM"/>
    </source>
</evidence>
<dbReference type="OrthoDB" id="9790023at2"/>
<dbReference type="GO" id="GO:0016811">
    <property type="term" value="F:hydrolase activity, acting on carbon-nitrogen (but not peptide) bonds, in linear amides"/>
    <property type="evidence" value="ECO:0007669"/>
    <property type="project" value="TreeGrafter"/>
</dbReference>
<dbReference type="RefSeq" id="WP_094545139.1">
    <property type="nucleotide sequence ID" value="NZ_MQWB01000001.1"/>
</dbReference>
<evidence type="ECO:0000313" key="1">
    <source>
        <dbReference type="EMBL" id="OZC01524.1"/>
    </source>
</evidence>
<reference evidence="1 2" key="1">
    <citation type="submission" date="2016-11" db="EMBL/GenBank/DDBJ databases">
        <title>Study of marine rhodopsin-containing bacteria.</title>
        <authorList>
            <person name="Yoshizawa S."/>
            <person name="Kumagai Y."/>
            <person name="Kogure K."/>
        </authorList>
    </citation>
    <scope>NUCLEOTIDE SEQUENCE [LARGE SCALE GENOMIC DNA]</scope>
    <source>
        <strain evidence="1 2">SG-29</strain>
    </source>
</reference>
<dbReference type="Gene3D" id="3.40.50.10320">
    <property type="entry name" value="LmbE-like"/>
    <property type="match status" value="1"/>
</dbReference>
<dbReference type="SUPFAM" id="SSF102588">
    <property type="entry name" value="LmbE-like"/>
    <property type="match status" value="1"/>
</dbReference>
<protein>
    <recommendedName>
        <fullName evidence="3">GlcNAc-PI de-N-acetylase</fullName>
    </recommendedName>
</protein>
<dbReference type="PANTHER" id="PTHR12993">
    <property type="entry name" value="N-ACETYLGLUCOSAMINYL-PHOSPHATIDYLINOSITOL DE-N-ACETYLASE-RELATED"/>
    <property type="match status" value="1"/>
</dbReference>
<gene>
    <name evidence="1" type="ORF">BSZ36_00100</name>
</gene>
<dbReference type="InterPro" id="IPR024078">
    <property type="entry name" value="LmbE-like_dom_sf"/>
</dbReference>